<keyword evidence="3 6" id="KW-1133">Transmembrane helix</keyword>
<gene>
    <name evidence="7" type="ORF">H696_01537</name>
</gene>
<evidence type="ECO:0000256" key="1">
    <source>
        <dbReference type="ARBA" id="ARBA00004141"/>
    </source>
</evidence>
<keyword evidence="2 6" id="KW-0812">Transmembrane</keyword>
<evidence type="ECO:0000256" key="6">
    <source>
        <dbReference type="SAM" id="Phobius"/>
    </source>
</evidence>
<keyword evidence="4 6" id="KW-0472">Membrane</keyword>
<feature type="transmembrane region" description="Helical" evidence="6">
    <location>
        <begin position="319"/>
        <end position="338"/>
    </location>
</feature>
<dbReference type="eggNOG" id="KOG3574">
    <property type="taxonomic scope" value="Eukaryota"/>
</dbReference>
<evidence type="ECO:0000256" key="3">
    <source>
        <dbReference type="ARBA" id="ARBA00022989"/>
    </source>
</evidence>
<feature type="transmembrane region" description="Helical" evidence="6">
    <location>
        <begin position="606"/>
        <end position="626"/>
    </location>
</feature>
<protein>
    <submittedName>
        <fullName evidence="7">Uncharacterized protein</fullName>
    </submittedName>
</protein>
<dbReference type="GO" id="GO:0008521">
    <property type="term" value="F:acetyl-CoA transmembrane transporter activity"/>
    <property type="evidence" value="ECO:0007669"/>
    <property type="project" value="InterPro"/>
</dbReference>
<comment type="subcellular location">
    <subcellularLocation>
        <location evidence="1">Membrane</location>
        <topology evidence="1">Multi-pass membrane protein</topology>
    </subcellularLocation>
</comment>
<dbReference type="InterPro" id="IPR004752">
    <property type="entry name" value="AmpG_permease/AT-1"/>
</dbReference>
<feature type="transmembrane region" description="Helical" evidence="6">
    <location>
        <begin position="21"/>
        <end position="41"/>
    </location>
</feature>
<reference evidence="7" key="1">
    <citation type="submission" date="2013-04" db="EMBL/GenBank/DDBJ databases">
        <title>The Genome Sequence of Fonticula alba ATCC 38817.</title>
        <authorList>
            <consortium name="The Broad Institute Genomics Platform"/>
            <person name="Russ C."/>
            <person name="Cuomo C."/>
            <person name="Burger G."/>
            <person name="Gray M.W."/>
            <person name="Holland P.W.H."/>
            <person name="King N."/>
            <person name="Lang F.B.F."/>
            <person name="Roger A.J."/>
            <person name="Ruiz-Trillo I."/>
            <person name="Brown M."/>
            <person name="Walker B."/>
            <person name="Young S."/>
            <person name="Zeng Q."/>
            <person name="Gargeya S."/>
            <person name="Fitzgerald M."/>
            <person name="Haas B."/>
            <person name="Abouelleil A."/>
            <person name="Allen A.W."/>
            <person name="Alvarado L."/>
            <person name="Arachchi H.M."/>
            <person name="Berlin A.M."/>
            <person name="Chapman S.B."/>
            <person name="Gainer-Dewar J."/>
            <person name="Goldberg J."/>
            <person name="Griggs A."/>
            <person name="Gujja S."/>
            <person name="Hansen M."/>
            <person name="Howarth C."/>
            <person name="Imamovic A."/>
            <person name="Ireland A."/>
            <person name="Larimer J."/>
            <person name="McCowan C."/>
            <person name="Murphy C."/>
            <person name="Pearson M."/>
            <person name="Poon T.W."/>
            <person name="Priest M."/>
            <person name="Roberts A."/>
            <person name="Saif S."/>
            <person name="Shea T."/>
            <person name="Sisk P."/>
            <person name="Sykes S."/>
            <person name="Wortman J."/>
            <person name="Nusbaum C."/>
            <person name="Birren B."/>
        </authorList>
    </citation>
    <scope>NUCLEOTIDE SEQUENCE [LARGE SCALE GENOMIC DNA]</scope>
    <source>
        <strain evidence="7">ATCC 38817</strain>
    </source>
</reference>
<proteinExistence type="predicted"/>
<dbReference type="EMBL" id="KB932202">
    <property type="protein sequence ID" value="KCV72131.1"/>
    <property type="molecule type" value="Genomic_DNA"/>
</dbReference>
<dbReference type="OrthoDB" id="6415790at2759"/>
<dbReference type="AlphaFoldDB" id="A0A058ZDU9"/>
<dbReference type="PANTHER" id="PTHR12778">
    <property type="entry name" value="SOLUTE CARRIER FAMILY 33 ACETYL-COA TRANSPORTER -RELATED"/>
    <property type="match status" value="1"/>
</dbReference>
<accession>A0A058ZDU9</accession>
<name>A0A058ZDU9_FONAL</name>
<sequence length="638" mass="67931">MSFLARILHRRRESGTVKGSASFWLLVLLYTIQGVPLGIVLQSIPFLLLESFKATDPKAGAATDFAALSIYAAASYPYSLKLFWSPIVDSVFSKAVGRRKSWILPAQACVAIFLFVLSRYIARWMGSVASFQADAAPPGGVAIVPLTLVAVVIVTAAATQDVAVDGWALSLLSTRQPTPDAPPTPRAEVDPHTIGDCDLAPASPALSAGCTTKRRSAGLPASTSPSEAPPPAPASRPEAPPEHLCTEKPEVAENPTLAYAALAQTIGLQTGSFAGYTIFFALRSASFSDTYVRPLLQWLPGGSSSPVSPVTQGITDLEGYLGFWAVACLIMTLVVAIWPEGGRDADDLPQGGVLFTYRQIWNITKSPNMRHLLLFLLLARFAHAPEGTMSARLVSRGDIATTRFATAAVVHFPAQLLASWWAARWCSQSASGPDSASNAKRNPLDLYMRAYSAKLVLIPIGLYLIYSPAIGAYSMGPPSQSGAFLLNALLHLHSLLGSVATSVQFSAQAIYFGRIADPAIGGTFLTLLNTFSNLGGTIPNTLFTSLVALLQRLTGTRQYAAAAAAMATWLPLASSTANGSPVFQTGTWSWGRILQFRQMFGLQPDAFLAAALGVWLLGVFAIRPWAKRVAIHLAKAKA</sequence>
<dbReference type="GO" id="GO:0035348">
    <property type="term" value="P:acetyl-CoA transmembrane transport"/>
    <property type="evidence" value="ECO:0007669"/>
    <property type="project" value="InterPro"/>
</dbReference>
<feature type="transmembrane region" description="Helical" evidence="6">
    <location>
        <begin position="142"/>
        <end position="164"/>
    </location>
</feature>
<dbReference type="STRING" id="691883.A0A058ZDU9"/>
<dbReference type="Proteomes" id="UP000030693">
    <property type="component" value="Unassembled WGS sequence"/>
</dbReference>
<organism evidence="7">
    <name type="scientific">Fonticula alba</name>
    <name type="common">Slime mold</name>
    <dbReference type="NCBI Taxonomy" id="691883"/>
    <lineage>
        <taxon>Eukaryota</taxon>
        <taxon>Rotosphaerida</taxon>
        <taxon>Fonticulaceae</taxon>
        <taxon>Fonticula</taxon>
    </lineage>
</organism>
<feature type="region of interest" description="Disordered" evidence="5">
    <location>
        <begin position="174"/>
        <end position="194"/>
    </location>
</feature>
<keyword evidence="8" id="KW-1185">Reference proteome</keyword>
<evidence type="ECO:0000313" key="8">
    <source>
        <dbReference type="Proteomes" id="UP000030693"/>
    </source>
</evidence>
<dbReference type="GeneID" id="20526262"/>
<dbReference type="GO" id="GO:0016020">
    <property type="term" value="C:membrane"/>
    <property type="evidence" value="ECO:0007669"/>
    <property type="project" value="UniProtKB-SubCell"/>
</dbReference>
<dbReference type="Pfam" id="PF13000">
    <property type="entry name" value="Acatn"/>
    <property type="match status" value="3"/>
</dbReference>
<feature type="region of interest" description="Disordered" evidence="5">
    <location>
        <begin position="211"/>
        <end position="244"/>
    </location>
</feature>
<evidence type="ECO:0000256" key="4">
    <source>
        <dbReference type="ARBA" id="ARBA00023136"/>
    </source>
</evidence>
<feature type="transmembrane region" description="Helical" evidence="6">
    <location>
        <begin position="101"/>
        <end position="122"/>
    </location>
</feature>
<dbReference type="PANTHER" id="PTHR12778:SF9">
    <property type="entry name" value="ACETYL-COENZYME A TRANSPORTER 1"/>
    <property type="match status" value="1"/>
</dbReference>
<dbReference type="InterPro" id="IPR024371">
    <property type="entry name" value="AcetylCoA_trans_1-like"/>
</dbReference>
<feature type="transmembrane region" description="Helical" evidence="6">
    <location>
        <begin position="455"/>
        <end position="476"/>
    </location>
</feature>
<evidence type="ECO:0000256" key="5">
    <source>
        <dbReference type="SAM" id="MobiDB-lite"/>
    </source>
</evidence>
<evidence type="ECO:0000313" key="7">
    <source>
        <dbReference type="EMBL" id="KCV72131.1"/>
    </source>
</evidence>
<dbReference type="RefSeq" id="XP_009493709.1">
    <property type="nucleotide sequence ID" value="XM_009495434.1"/>
</dbReference>
<evidence type="ECO:0000256" key="2">
    <source>
        <dbReference type="ARBA" id="ARBA00022692"/>
    </source>
</evidence>
<feature type="transmembrane region" description="Helical" evidence="6">
    <location>
        <begin position="61"/>
        <end position="80"/>
    </location>
</feature>